<evidence type="ECO:0000313" key="1">
    <source>
        <dbReference type="EMBL" id="QSS53099.1"/>
    </source>
</evidence>
<sequence length="109" mass="12795">MAAPCYYQADCFNNTSYDLTQSEVERFFYESVGFRTDRFKLLLFQGGYGYQHYVVISHRITGHCISANAWTDIVVHLYTLMKTPNFNMINPWFMHRSFISGIKSMINII</sequence>
<dbReference type="Proteomes" id="UP000663419">
    <property type="component" value="Chromosome 3"/>
</dbReference>
<proteinExistence type="predicted"/>
<name>A0A8A1LGB2_AJEC8</name>
<gene>
    <name evidence="1" type="ORF">I7I53_00256</name>
</gene>
<organism evidence="1 2">
    <name type="scientific">Ajellomyces capsulatus (strain H88)</name>
    <name type="common">Darling's disease fungus</name>
    <name type="synonym">Histoplasma capsulatum</name>
    <dbReference type="NCBI Taxonomy" id="544711"/>
    <lineage>
        <taxon>Eukaryota</taxon>
        <taxon>Fungi</taxon>
        <taxon>Dikarya</taxon>
        <taxon>Ascomycota</taxon>
        <taxon>Pezizomycotina</taxon>
        <taxon>Eurotiomycetes</taxon>
        <taxon>Eurotiomycetidae</taxon>
        <taxon>Onygenales</taxon>
        <taxon>Ajellomycetaceae</taxon>
        <taxon>Histoplasma</taxon>
    </lineage>
</organism>
<reference evidence="1" key="1">
    <citation type="submission" date="2021-01" db="EMBL/GenBank/DDBJ databases">
        <title>Chromosome-level genome assembly of a human fungal pathogen reveals clustering of transcriptionally co-regulated genes.</title>
        <authorList>
            <person name="Voorhies M."/>
            <person name="Cohen S."/>
            <person name="Shea T.P."/>
            <person name="Petrus S."/>
            <person name="Munoz J.F."/>
            <person name="Poplawski S."/>
            <person name="Goldman W.E."/>
            <person name="Michael T."/>
            <person name="Cuomo C.A."/>
            <person name="Sil A."/>
            <person name="Beyhan S."/>
        </authorList>
    </citation>
    <scope>NUCLEOTIDE SEQUENCE</scope>
    <source>
        <strain evidence="1">H88</strain>
    </source>
</reference>
<protein>
    <submittedName>
        <fullName evidence="1">Uncharacterized protein</fullName>
    </submittedName>
</protein>
<evidence type="ECO:0000313" key="2">
    <source>
        <dbReference type="Proteomes" id="UP000663419"/>
    </source>
</evidence>
<dbReference type="EMBL" id="CP069104">
    <property type="protein sequence ID" value="QSS53099.1"/>
    <property type="molecule type" value="Genomic_DNA"/>
</dbReference>
<accession>A0A8A1LGB2</accession>
<dbReference type="VEuPathDB" id="FungiDB:I7I53_00256"/>
<dbReference type="AlphaFoldDB" id="A0A8A1LGB2"/>